<protein>
    <recommendedName>
        <fullName evidence="2">Winged helix-turn-helix domain-containing protein</fullName>
    </recommendedName>
</protein>
<organism evidence="3 4">
    <name type="scientific">Apolygus lucorum</name>
    <name type="common">Small green plant bug</name>
    <name type="synonym">Lygocoris lucorum</name>
    <dbReference type="NCBI Taxonomy" id="248454"/>
    <lineage>
        <taxon>Eukaryota</taxon>
        <taxon>Metazoa</taxon>
        <taxon>Ecdysozoa</taxon>
        <taxon>Arthropoda</taxon>
        <taxon>Hexapoda</taxon>
        <taxon>Insecta</taxon>
        <taxon>Pterygota</taxon>
        <taxon>Neoptera</taxon>
        <taxon>Paraneoptera</taxon>
        <taxon>Hemiptera</taxon>
        <taxon>Heteroptera</taxon>
        <taxon>Panheteroptera</taxon>
        <taxon>Cimicomorpha</taxon>
        <taxon>Miridae</taxon>
        <taxon>Mirini</taxon>
        <taxon>Apolygus</taxon>
    </lineage>
</organism>
<dbReference type="Pfam" id="PF22979">
    <property type="entry name" value="HTH_69"/>
    <property type="match status" value="1"/>
</dbReference>
<dbReference type="InterPro" id="IPR035994">
    <property type="entry name" value="Nucleoside_phosphorylase_sf"/>
</dbReference>
<dbReference type="SUPFAM" id="SSF53167">
    <property type="entry name" value="Purine and uridine phosphorylases"/>
    <property type="match status" value="1"/>
</dbReference>
<evidence type="ECO:0000256" key="1">
    <source>
        <dbReference type="SAM" id="MobiDB-lite"/>
    </source>
</evidence>
<feature type="domain" description="Winged helix-turn-helix" evidence="2">
    <location>
        <begin position="404"/>
        <end position="463"/>
    </location>
</feature>
<feature type="compositionally biased region" description="Polar residues" evidence="1">
    <location>
        <begin position="21"/>
        <end position="31"/>
    </location>
</feature>
<dbReference type="PANTHER" id="PTHR47705:SF1">
    <property type="entry name" value="PNP_UDP_1 DOMAIN-CONTAINING PROTEIN"/>
    <property type="match status" value="1"/>
</dbReference>
<evidence type="ECO:0000313" key="4">
    <source>
        <dbReference type="Proteomes" id="UP000466442"/>
    </source>
</evidence>
<reference evidence="3" key="1">
    <citation type="journal article" date="2021" name="Mol. Ecol. Resour.">
        <title>Apolygus lucorum genome provides insights into omnivorousness and mesophyll feeding.</title>
        <authorList>
            <person name="Liu Y."/>
            <person name="Liu H."/>
            <person name="Wang H."/>
            <person name="Huang T."/>
            <person name="Liu B."/>
            <person name="Yang B."/>
            <person name="Yin L."/>
            <person name="Li B."/>
            <person name="Zhang Y."/>
            <person name="Zhang S."/>
            <person name="Jiang F."/>
            <person name="Zhang X."/>
            <person name="Ren Y."/>
            <person name="Wang B."/>
            <person name="Wang S."/>
            <person name="Lu Y."/>
            <person name="Wu K."/>
            <person name="Fan W."/>
            <person name="Wang G."/>
        </authorList>
    </citation>
    <scope>NUCLEOTIDE SEQUENCE</scope>
    <source>
        <strain evidence="3">12Hb</strain>
    </source>
</reference>
<dbReference type="Gene3D" id="3.40.50.1580">
    <property type="entry name" value="Nucleoside phosphorylase domain"/>
    <property type="match status" value="1"/>
</dbReference>
<gene>
    <name evidence="3" type="ORF">GE061_002373</name>
</gene>
<dbReference type="PANTHER" id="PTHR47705">
    <property type="entry name" value="AGAP000321-PA"/>
    <property type="match status" value="1"/>
</dbReference>
<dbReference type="GO" id="GO:0003824">
    <property type="term" value="F:catalytic activity"/>
    <property type="evidence" value="ECO:0007669"/>
    <property type="project" value="InterPro"/>
</dbReference>
<accession>A0A8S9X4Z2</accession>
<name>A0A8S9X4Z2_APOLU</name>
<keyword evidence="4" id="KW-1185">Reference proteome</keyword>
<dbReference type="GO" id="GO:0009116">
    <property type="term" value="P:nucleoside metabolic process"/>
    <property type="evidence" value="ECO:0007669"/>
    <property type="project" value="InterPro"/>
</dbReference>
<dbReference type="AlphaFoldDB" id="A0A8S9X4Z2"/>
<dbReference type="OrthoDB" id="1577640at2759"/>
<proteinExistence type="predicted"/>
<comment type="caution">
    <text evidence="3">The sequence shown here is derived from an EMBL/GenBank/DDBJ whole genome shotgun (WGS) entry which is preliminary data.</text>
</comment>
<dbReference type="EMBL" id="WIXP02000010">
    <property type="protein sequence ID" value="KAF6204033.1"/>
    <property type="molecule type" value="Genomic_DNA"/>
</dbReference>
<sequence length="805" mass="89591">MSGGKDLQAMFRDVERRMTEGVNQDESYNSEPSEEPALPQPSVSVMEPSGVIRSSIDLEREWSVLESGVNMMCHGTNTGDRQHGWHRYTSALKFLKKYTLGKQPVTAPALDVDSLATALAQKLRLPPVSIPTPREIAHEVLDTMKPFITPANPNLAVQIAELVTQLQSPTYSPIHDAAAIAEAILKKLRSCVTMSLCVPAQVTELPPEPASQPMEETFEDQPAGYFCDISRKATAEGQPFSCNNAHHQQRPNTTNGRGCSAKKLHALEAEVLHPEDSDDADEGIGFRRGGEYEIETIPEISLQFRVFLVNGQTGSHTQESRKLLFWFKPQVPVHERPTVAQEFFKELVSPQHFPRDYVGFIKMLMKLMQNKYVTIRKLEVELKQLAITKLPERPVSSDESILDKQVLLTAEKVLEIIEAAYPHPITVEELAKQYNWDQELIRVQIEKLKEKNKVKAMDHGAFTRVIQHDKDVQIVKQMPTIVSSKQPTIAIITAQYCEKLAVDSIMENKETFVRYTTVGESNVYTLGNVGSHRVVCTKLPTIGYTREAMTSAGNTTTRLLGTFSKVDFVFLVGLGGGVPHYTDYTKHVRLGDVIVSSATSPNTATYTYCEHVKNTGDNEYVFEYKSHNPAEPVIQQVAAQLQEQYQGSGDCPWYEYMAEGRAVLEEQNEHDFGRPSADTDKLYMSIGDKDVIEVTHPAPSDETDSSRLEGCPRLHLGPIACGQGVSRDARLREAFSRTSNALAFDYESDSVVESIVGNCRDSWALVRGIADYKDGQRKGPWQPFASLAAAAVTKAIICAMEPPSD</sequence>
<evidence type="ECO:0000313" key="3">
    <source>
        <dbReference type="EMBL" id="KAF6204033.1"/>
    </source>
</evidence>
<evidence type="ECO:0000259" key="2">
    <source>
        <dbReference type="Pfam" id="PF22979"/>
    </source>
</evidence>
<feature type="region of interest" description="Disordered" evidence="1">
    <location>
        <begin position="1"/>
        <end position="45"/>
    </location>
</feature>
<dbReference type="InterPro" id="IPR055121">
    <property type="entry name" value="HTH_69"/>
</dbReference>
<dbReference type="Proteomes" id="UP000466442">
    <property type="component" value="Unassembled WGS sequence"/>
</dbReference>